<evidence type="ECO:0000313" key="2">
    <source>
        <dbReference type="Proteomes" id="UP001066276"/>
    </source>
</evidence>
<protein>
    <submittedName>
        <fullName evidence="1">Uncharacterized protein</fullName>
    </submittedName>
</protein>
<organism evidence="1 2">
    <name type="scientific">Pleurodeles waltl</name>
    <name type="common">Iberian ribbed newt</name>
    <dbReference type="NCBI Taxonomy" id="8319"/>
    <lineage>
        <taxon>Eukaryota</taxon>
        <taxon>Metazoa</taxon>
        <taxon>Chordata</taxon>
        <taxon>Craniata</taxon>
        <taxon>Vertebrata</taxon>
        <taxon>Euteleostomi</taxon>
        <taxon>Amphibia</taxon>
        <taxon>Batrachia</taxon>
        <taxon>Caudata</taxon>
        <taxon>Salamandroidea</taxon>
        <taxon>Salamandridae</taxon>
        <taxon>Pleurodelinae</taxon>
        <taxon>Pleurodeles</taxon>
    </lineage>
</organism>
<sequence>MGTPLCRSFGVTGEALVDGVPPTKMAPVLCRFDAYRRQKRSGRALVFYARRIRCNIKNGGRLERFFVCGRRRLQFKLRLVCI</sequence>
<accession>A0AAV7SIU7</accession>
<reference evidence="1" key="1">
    <citation type="journal article" date="2022" name="bioRxiv">
        <title>Sequencing and chromosome-scale assembly of the giantPleurodeles waltlgenome.</title>
        <authorList>
            <person name="Brown T."/>
            <person name="Elewa A."/>
            <person name="Iarovenko S."/>
            <person name="Subramanian E."/>
            <person name="Araus A.J."/>
            <person name="Petzold A."/>
            <person name="Susuki M."/>
            <person name="Suzuki K.-i.T."/>
            <person name="Hayashi T."/>
            <person name="Toyoda A."/>
            <person name="Oliveira C."/>
            <person name="Osipova E."/>
            <person name="Leigh N.D."/>
            <person name="Simon A."/>
            <person name="Yun M.H."/>
        </authorList>
    </citation>
    <scope>NUCLEOTIDE SEQUENCE</scope>
    <source>
        <strain evidence="1">20211129_DDA</strain>
        <tissue evidence="1">Liver</tissue>
    </source>
</reference>
<evidence type="ECO:0000313" key="1">
    <source>
        <dbReference type="EMBL" id="KAJ1164018.1"/>
    </source>
</evidence>
<gene>
    <name evidence="1" type="ORF">NDU88_004465</name>
</gene>
<name>A0AAV7SIU7_PLEWA</name>
<dbReference type="EMBL" id="JANPWB010000008">
    <property type="protein sequence ID" value="KAJ1164018.1"/>
    <property type="molecule type" value="Genomic_DNA"/>
</dbReference>
<keyword evidence="2" id="KW-1185">Reference proteome</keyword>
<comment type="caution">
    <text evidence="1">The sequence shown here is derived from an EMBL/GenBank/DDBJ whole genome shotgun (WGS) entry which is preliminary data.</text>
</comment>
<dbReference type="Proteomes" id="UP001066276">
    <property type="component" value="Chromosome 4_2"/>
</dbReference>
<dbReference type="AlphaFoldDB" id="A0AAV7SIU7"/>
<proteinExistence type="predicted"/>